<dbReference type="EMBL" id="JAOSLC020000003">
    <property type="protein sequence ID" value="MDD7915808.1"/>
    <property type="molecule type" value="Genomic_DNA"/>
</dbReference>
<reference evidence="1" key="1">
    <citation type="submission" date="2023-02" db="EMBL/GenBank/DDBJ databases">
        <title>Polaribacter ponticola sp. nov., isolated from seawater.</title>
        <authorList>
            <person name="Baek J.H."/>
            <person name="Kim J.M."/>
            <person name="Choi D.G."/>
            <person name="Jeon C.O."/>
        </authorList>
    </citation>
    <scope>NUCLEOTIDE SEQUENCE</scope>
    <source>
        <strain evidence="1">MSW5</strain>
    </source>
</reference>
<dbReference type="RefSeq" id="WP_265726467.1">
    <property type="nucleotide sequence ID" value="NZ_JAOSLC020000003.1"/>
</dbReference>
<evidence type="ECO:0000313" key="2">
    <source>
        <dbReference type="Proteomes" id="UP001151478"/>
    </source>
</evidence>
<organism evidence="1 2">
    <name type="scientific">Polaribacter ponticola</name>
    <dbReference type="NCBI Taxonomy" id="2978475"/>
    <lineage>
        <taxon>Bacteria</taxon>
        <taxon>Pseudomonadati</taxon>
        <taxon>Bacteroidota</taxon>
        <taxon>Flavobacteriia</taxon>
        <taxon>Flavobacteriales</taxon>
        <taxon>Flavobacteriaceae</taxon>
    </lineage>
</organism>
<sequence>MHKKLESDLMSLAHSILQMKNKDNVFLLKEKSKEIYEKLSVLAFVEEYMNSTPNLNVSKVDLIDKVKEAYKTKDSLVADNEVLEVKIKEEEKVVFNLIDEVSEPELKEEVLKNVVVEEIIEQPFDELEEIMASASDTATNFKNDVKDVGERKSVTLEEELQDTISVDVMADLFENAQPKSLNDKLAANIQIGLNDRIVFVLNLFNGKQEDYNRVVSQLNTFKSEKEAKNFINTMVKPDYNWSDHEELEIRFFEIIERKFA</sequence>
<gene>
    <name evidence="1" type="ORF">N5A56_015885</name>
</gene>
<name>A0ABT5SCE5_9FLAO</name>
<proteinExistence type="predicted"/>
<protein>
    <submittedName>
        <fullName evidence="1">Uncharacterized protein</fullName>
    </submittedName>
</protein>
<keyword evidence="2" id="KW-1185">Reference proteome</keyword>
<comment type="caution">
    <text evidence="1">The sequence shown here is derived from an EMBL/GenBank/DDBJ whole genome shotgun (WGS) entry which is preliminary data.</text>
</comment>
<evidence type="ECO:0000313" key="1">
    <source>
        <dbReference type="EMBL" id="MDD7915808.1"/>
    </source>
</evidence>
<dbReference type="Proteomes" id="UP001151478">
    <property type="component" value="Unassembled WGS sequence"/>
</dbReference>
<accession>A0ABT5SCE5</accession>